<feature type="compositionally biased region" description="Low complexity" evidence="1">
    <location>
        <begin position="81"/>
        <end position="91"/>
    </location>
</feature>
<feature type="compositionally biased region" description="Low complexity" evidence="1">
    <location>
        <begin position="103"/>
        <end position="137"/>
    </location>
</feature>
<feature type="compositionally biased region" description="Pro residues" evidence="1">
    <location>
        <begin position="92"/>
        <end position="102"/>
    </location>
</feature>
<name>A0A4R7RJ44_9BACT</name>
<evidence type="ECO:0000256" key="1">
    <source>
        <dbReference type="SAM" id="MobiDB-lite"/>
    </source>
</evidence>
<organism evidence="2 3">
    <name type="scientific">Prosthecobacter fusiformis</name>
    <dbReference type="NCBI Taxonomy" id="48464"/>
    <lineage>
        <taxon>Bacteria</taxon>
        <taxon>Pseudomonadati</taxon>
        <taxon>Verrucomicrobiota</taxon>
        <taxon>Verrucomicrobiia</taxon>
        <taxon>Verrucomicrobiales</taxon>
        <taxon>Verrucomicrobiaceae</taxon>
        <taxon>Prosthecobacter</taxon>
    </lineage>
</organism>
<comment type="caution">
    <text evidence="2">The sequence shown here is derived from an EMBL/GenBank/DDBJ whole genome shotgun (WGS) entry which is preliminary data.</text>
</comment>
<evidence type="ECO:0000313" key="3">
    <source>
        <dbReference type="Proteomes" id="UP000295662"/>
    </source>
</evidence>
<dbReference type="AlphaFoldDB" id="A0A4R7RJ44"/>
<reference evidence="2 3" key="1">
    <citation type="submission" date="2019-03" db="EMBL/GenBank/DDBJ databases">
        <title>Genomic Encyclopedia of Archaeal and Bacterial Type Strains, Phase II (KMG-II): from individual species to whole genera.</title>
        <authorList>
            <person name="Goeker M."/>
        </authorList>
    </citation>
    <scope>NUCLEOTIDE SEQUENCE [LARGE SCALE GENOMIC DNA]</scope>
    <source>
        <strain evidence="2 3">ATCC 25309</strain>
    </source>
</reference>
<dbReference type="Proteomes" id="UP000295662">
    <property type="component" value="Unassembled WGS sequence"/>
</dbReference>
<gene>
    <name evidence="2" type="ORF">EI77_04265</name>
</gene>
<sequence length="263" mass="27909">MTTIHLTMEQLCALISAAQDGVLPRRTARQERNRRYYEACKRRKAAETAPSDAPHPDDVPAEIKTPPVIVQTCSVASQTLSDAATSEAAPSPSLPPSPPSPGPSSSAPTHTPPSAAARVPARKAATASRRKTALSAAGETRLKGRSGPRKETASDDAWLTALAESEAFRDVPVREEFERMRRWFTHRGLRCTRSGFLSWLQRYEPPLKLPAAGAVAGGSGLTKRNVADAAACFFAGTVADEIAVRGLTKDGGCGADEGVRAPL</sequence>
<keyword evidence="3" id="KW-1185">Reference proteome</keyword>
<feature type="region of interest" description="Disordered" evidence="1">
    <location>
        <begin position="77"/>
        <end position="156"/>
    </location>
</feature>
<dbReference type="RefSeq" id="WP_133797249.1">
    <property type="nucleotide sequence ID" value="NZ_SOCA01000012.1"/>
</dbReference>
<proteinExistence type="predicted"/>
<evidence type="ECO:0000313" key="2">
    <source>
        <dbReference type="EMBL" id="TDU64081.1"/>
    </source>
</evidence>
<feature type="region of interest" description="Disordered" evidence="1">
    <location>
        <begin position="41"/>
        <end position="62"/>
    </location>
</feature>
<accession>A0A4R7RJ44</accession>
<protein>
    <submittedName>
        <fullName evidence="2">Uncharacterized protein</fullName>
    </submittedName>
</protein>
<dbReference type="EMBL" id="SOCA01000012">
    <property type="protein sequence ID" value="TDU64081.1"/>
    <property type="molecule type" value="Genomic_DNA"/>
</dbReference>